<organism evidence="1 2">
    <name type="scientific">Amylocarpus encephaloides</name>
    <dbReference type="NCBI Taxonomy" id="45428"/>
    <lineage>
        <taxon>Eukaryota</taxon>
        <taxon>Fungi</taxon>
        <taxon>Dikarya</taxon>
        <taxon>Ascomycota</taxon>
        <taxon>Pezizomycotina</taxon>
        <taxon>Leotiomycetes</taxon>
        <taxon>Helotiales</taxon>
        <taxon>Helotiales incertae sedis</taxon>
        <taxon>Amylocarpus</taxon>
    </lineage>
</organism>
<name>A0A9P8C6Z0_9HELO</name>
<protein>
    <submittedName>
        <fullName evidence="1">Uncharacterized protein</fullName>
    </submittedName>
</protein>
<dbReference type="Proteomes" id="UP000824998">
    <property type="component" value="Unassembled WGS sequence"/>
</dbReference>
<accession>A0A9P8C6Z0</accession>
<evidence type="ECO:0000313" key="2">
    <source>
        <dbReference type="Proteomes" id="UP000824998"/>
    </source>
</evidence>
<keyword evidence="2" id="KW-1185">Reference proteome</keyword>
<dbReference type="AlphaFoldDB" id="A0A9P8C6Z0"/>
<reference evidence="1" key="1">
    <citation type="journal article" date="2021" name="IMA Fungus">
        <title>Genomic characterization of three marine fungi, including Emericellopsis atlantica sp. nov. with signatures of a generalist lifestyle and marine biomass degradation.</title>
        <authorList>
            <person name="Hagestad O.C."/>
            <person name="Hou L."/>
            <person name="Andersen J.H."/>
            <person name="Hansen E.H."/>
            <person name="Altermark B."/>
            <person name="Li C."/>
            <person name="Kuhnert E."/>
            <person name="Cox R.J."/>
            <person name="Crous P.W."/>
            <person name="Spatafora J.W."/>
            <person name="Lail K."/>
            <person name="Amirebrahimi M."/>
            <person name="Lipzen A."/>
            <person name="Pangilinan J."/>
            <person name="Andreopoulos W."/>
            <person name="Hayes R.D."/>
            <person name="Ng V."/>
            <person name="Grigoriev I.V."/>
            <person name="Jackson S.A."/>
            <person name="Sutton T.D.S."/>
            <person name="Dobson A.D.W."/>
            <person name="Rama T."/>
        </authorList>
    </citation>
    <scope>NUCLEOTIDE SEQUENCE</scope>
    <source>
        <strain evidence="1">TRa018bII</strain>
    </source>
</reference>
<comment type="caution">
    <text evidence="1">The sequence shown here is derived from an EMBL/GenBank/DDBJ whole genome shotgun (WGS) entry which is preliminary data.</text>
</comment>
<sequence length="124" mass="12256">MRWFIAFSVPARVFGVDLALSVAFSLGVAFGFAVEVLTDVGTALGAPGDLAPEAEAAGIGRGVASFLGDGTNLLLASMPIGGASSSFGGRGRATAAIVAAASLRIDAFDGLRNAVSEEPKGNAG</sequence>
<gene>
    <name evidence="1" type="ORF">BJ875DRAFT_457191</name>
</gene>
<dbReference type="EMBL" id="MU251413">
    <property type="protein sequence ID" value="KAG9236174.1"/>
    <property type="molecule type" value="Genomic_DNA"/>
</dbReference>
<proteinExistence type="predicted"/>
<evidence type="ECO:0000313" key="1">
    <source>
        <dbReference type="EMBL" id="KAG9236174.1"/>
    </source>
</evidence>